<name>A0A4D6M518_VIGUN</name>
<dbReference type="EMBL" id="CP039350">
    <property type="protein sequence ID" value="QCD96275.1"/>
    <property type="molecule type" value="Genomic_DNA"/>
</dbReference>
<reference evidence="1 2" key="1">
    <citation type="submission" date="2019-04" db="EMBL/GenBank/DDBJ databases">
        <title>An improved genome assembly and genetic linkage map for asparagus bean, Vigna unguiculata ssp. sesquipedialis.</title>
        <authorList>
            <person name="Xia Q."/>
            <person name="Zhang R."/>
            <person name="Dong Y."/>
        </authorList>
    </citation>
    <scope>NUCLEOTIDE SEQUENCE [LARGE SCALE GENOMIC DNA]</scope>
    <source>
        <tissue evidence="1">Leaf</tissue>
    </source>
</reference>
<gene>
    <name evidence="1" type="ORF">DEO72_LG6g977</name>
</gene>
<proteinExistence type="predicted"/>
<keyword evidence="2" id="KW-1185">Reference proteome</keyword>
<accession>A0A4D6M518</accession>
<sequence length="218" mass="24423">MHPLVDLEGIISYFHRHVVFERNNVIVYVAGLMAQLGKKNLNMFKALHKEQAEKAKNVENVDVPNLQEPLVKVHVHGESKRKATVLAKQGVGKDLKRVRATFLGPESTSGAKKPEACLIELPEMTVCYDIEISLAESLISSIDNIEPNLMIKAMLEFNSKGLILGCRVGTLLQSEIKEDGYKRRQLRGCHSDPVSYTHLDVDRGQRSVRGGDFKKIIH</sequence>
<dbReference type="Proteomes" id="UP000501690">
    <property type="component" value="Linkage Group LG6"/>
</dbReference>
<organism evidence="1 2">
    <name type="scientific">Vigna unguiculata</name>
    <name type="common">Cowpea</name>
    <dbReference type="NCBI Taxonomy" id="3917"/>
    <lineage>
        <taxon>Eukaryota</taxon>
        <taxon>Viridiplantae</taxon>
        <taxon>Streptophyta</taxon>
        <taxon>Embryophyta</taxon>
        <taxon>Tracheophyta</taxon>
        <taxon>Spermatophyta</taxon>
        <taxon>Magnoliopsida</taxon>
        <taxon>eudicotyledons</taxon>
        <taxon>Gunneridae</taxon>
        <taxon>Pentapetalae</taxon>
        <taxon>rosids</taxon>
        <taxon>fabids</taxon>
        <taxon>Fabales</taxon>
        <taxon>Fabaceae</taxon>
        <taxon>Papilionoideae</taxon>
        <taxon>50 kb inversion clade</taxon>
        <taxon>NPAAA clade</taxon>
        <taxon>indigoferoid/millettioid clade</taxon>
        <taxon>Phaseoleae</taxon>
        <taxon>Vigna</taxon>
    </lineage>
</organism>
<evidence type="ECO:0000313" key="1">
    <source>
        <dbReference type="EMBL" id="QCD96275.1"/>
    </source>
</evidence>
<evidence type="ECO:0000313" key="2">
    <source>
        <dbReference type="Proteomes" id="UP000501690"/>
    </source>
</evidence>
<protein>
    <submittedName>
        <fullName evidence="1">Uncharacterized protein</fullName>
    </submittedName>
</protein>
<dbReference type="AlphaFoldDB" id="A0A4D6M518"/>